<keyword evidence="2" id="KW-0808">Transferase</keyword>
<feature type="coiled-coil region" evidence="8">
    <location>
        <begin position="116"/>
        <end position="150"/>
    </location>
</feature>
<feature type="compositionally biased region" description="Polar residues" evidence="9">
    <location>
        <begin position="80"/>
        <end position="94"/>
    </location>
</feature>
<reference evidence="11 12" key="1">
    <citation type="journal article" date="2008" name="Nature">
        <title>The Trichoplax genome and the nature of placozoans.</title>
        <authorList>
            <person name="Srivastava M."/>
            <person name="Begovic E."/>
            <person name="Chapman J."/>
            <person name="Putnam N.H."/>
            <person name="Hellsten U."/>
            <person name="Kawashima T."/>
            <person name="Kuo A."/>
            <person name="Mitros T."/>
            <person name="Salamov A."/>
            <person name="Carpenter M.L."/>
            <person name="Signorovitch A.Y."/>
            <person name="Moreno M.A."/>
            <person name="Kamm K."/>
            <person name="Grimwood J."/>
            <person name="Schmutz J."/>
            <person name="Shapiro H."/>
            <person name="Grigoriev I.V."/>
            <person name="Buss L.W."/>
            <person name="Schierwater B."/>
            <person name="Dellaporta S.L."/>
            <person name="Rokhsar D.S."/>
        </authorList>
    </citation>
    <scope>NUCLEOTIDE SEQUENCE [LARGE SCALE GENOMIC DNA]</scope>
    <source>
        <strain evidence="11 12">Grell-BS-1999</strain>
    </source>
</reference>
<dbReference type="FunCoup" id="B3RTA6">
    <property type="interactions" value="1970"/>
</dbReference>
<dbReference type="PANTHER" id="PTHR22974">
    <property type="entry name" value="MIXED LINEAGE PROTEIN KINASE"/>
    <property type="match status" value="1"/>
</dbReference>
<keyword evidence="5 6" id="KW-0067">ATP-binding</keyword>
<feature type="region of interest" description="Disordered" evidence="9">
    <location>
        <begin position="71"/>
        <end position="100"/>
    </location>
</feature>
<keyword evidence="1 7" id="KW-0723">Serine/threonine-protein kinase</keyword>
<feature type="binding site" evidence="6">
    <location>
        <position position="194"/>
    </location>
    <ligand>
        <name>ATP</name>
        <dbReference type="ChEBI" id="CHEBI:30616"/>
    </ligand>
</feature>
<dbReference type="EMBL" id="DS985243">
    <property type="protein sequence ID" value="EDV27194.1"/>
    <property type="molecule type" value="Genomic_DNA"/>
</dbReference>
<evidence type="ECO:0000256" key="6">
    <source>
        <dbReference type="PROSITE-ProRule" id="PRU10141"/>
    </source>
</evidence>
<dbReference type="PROSITE" id="PS50011">
    <property type="entry name" value="PROTEIN_KINASE_DOM"/>
    <property type="match status" value="1"/>
</dbReference>
<evidence type="ECO:0000256" key="7">
    <source>
        <dbReference type="RuleBase" id="RU000304"/>
    </source>
</evidence>
<dbReference type="PhylomeDB" id="B3RTA6"/>
<dbReference type="OrthoDB" id="346907at2759"/>
<protein>
    <recommendedName>
        <fullName evidence="10">Protein kinase domain-containing protein</fullName>
    </recommendedName>
</protein>
<dbReference type="eggNOG" id="KOG1151">
    <property type="taxonomic scope" value="Eukaryota"/>
</dbReference>
<dbReference type="FunFam" id="1.10.510.10:FF:000698">
    <property type="entry name" value="Serine/threonine-protein kinase tousled-like 1"/>
    <property type="match status" value="1"/>
</dbReference>
<name>B3RTA6_TRIAD</name>
<dbReference type="GO" id="GO:0005634">
    <property type="term" value="C:nucleus"/>
    <property type="evidence" value="ECO:0000318"/>
    <property type="project" value="GO_Central"/>
</dbReference>
<dbReference type="PROSITE" id="PS00107">
    <property type="entry name" value="PROTEIN_KINASE_ATP"/>
    <property type="match status" value="1"/>
</dbReference>
<dbReference type="OMA" id="REYKVHR"/>
<evidence type="ECO:0000256" key="4">
    <source>
        <dbReference type="ARBA" id="ARBA00022777"/>
    </source>
</evidence>
<dbReference type="SMART" id="SM00220">
    <property type="entry name" value="S_TKc"/>
    <property type="match status" value="1"/>
</dbReference>
<dbReference type="CTD" id="6751869"/>
<keyword evidence="3 6" id="KW-0547">Nucleotide-binding</keyword>
<accession>B3RTA6</accession>
<keyword evidence="8" id="KW-0175">Coiled coil</keyword>
<dbReference type="GO" id="GO:0005524">
    <property type="term" value="F:ATP binding"/>
    <property type="evidence" value="ECO:0007669"/>
    <property type="project" value="UniProtKB-UniRule"/>
</dbReference>
<feature type="domain" description="Protein kinase" evidence="10">
    <location>
        <begin position="165"/>
        <end position="444"/>
    </location>
</feature>
<evidence type="ECO:0000256" key="5">
    <source>
        <dbReference type="ARBA" id="ARBA00022840"/>
    </source>
</evidence>
<evidence type="ECO:0000256" key="2">
    <source>
        <dbReference type="ARBA" id="ARBA00022679"/>
    </source>
</evidence>
<dbReference type="Gene3D" id="1.10.510.10">
    <property type="entry name" value="Transferase(Phosphotransferase) domain 1"/>
    <property type="match status" value="1"/>
</dbReference>
<evidence type="ECO:0000256" key="8">
    <source>
        <dbReference type="SAM" id="Coils"/>
    </source>
</evidence>
<dbReference type="GO" id="GO:0007059">
    <property type="term" value="P:chromosome segregation"/>
    <property type="evidence" value="ECO:0000318"/>
    <property type="project" value="GO_Central"/>
</dbReference>
<gene>
    <name evidence="11" type="ORF">TRIADDRAFT_23353</name>
</gene>
<dbReference type="CDD" id="cd13990">
    <property type="entry name" value="STKc_TLK"/>
    <property type="match status" value="1"/>
</dbReference>
<evidence type="ECO:0000259" key="10">
    <source>
        <dbReference type="PROSITE" id="PS50011"/>
    </source>
</evidence>
<keyword evidence="12" id="KW-1185">Reference proteome</keyword>
<dbReference type="SUPFAM" id="SSF56112">
    <property type="entry name" value="Protein kinase-like (PK-like)"/>
    <property type="match status" value="1"/>
</dbReference>
<dbReference type="HOGENOM" id="CLU_000288_85_2_1"/>
<dbReference type="InterPro" id="IPR017441">
    <property type="entry name" value="Protein_kinase_ATP_BS"/>
</dbReference>
<dbReference type="GeneID" id="6751869"/>
<dbReference type="PROSITE" id="PS00108">
    <property type="entry name" value="PROTEIN_KINASE_ST"/>
    <property type="match status" value="1"/>
</dbReference>
<evidence type="ECO:0000256" key="1">
    <source>
        <dbReference type="ARBA" id="ARBA00022527"/>
    </source>
</evidence>
<evidence type="ECO:0000256" key="3">
    <source>
        <dbReference type="ARBA" id="ARBA00022741"/>
    </source>
</evidence>
<dbReference type="KEGG" id="tad:TRIADDRAFT_23353"/>
<proteinExistence type="inferred from homology"/>
<dbReference type="Pfam" id="PF00069">
    <property type="entry name" value="Pkinase"/>
    <property type="match status" value="1"/>
</dbReference>
<evidence type="ECO:0000313" key="12">
    <source>
        <dbReference type="Proteomes" id="UP000009022"/>
    </source>
</evidence>
<evidence type="ECO:0000256" key="9">
    <source>
        <dbReference type="SAM" id="MobiDB-lite"/>
    </source>
</evidence>
<dbReference type="InterPro" id="IPR000719">
    <property type="entry name" value="Prot_kinase_dom"/>
</dbReference>
<dbReference type="GO" id="GO:0004674">
    <property type="term" value="F:protein serine/threonine kinase activity"/>
    <property type="evidence" value="ECO:0000318"/>
    <property type="project" value="GO_Central"/>
</dbReference>
<dbReference type="GO" id="GO:0035556">
    <property type="term" value="P:intracellular signal transduction"/>
    <property type="evidence" value="ECO:0000318"/>
    <property type="project" value="GO_Central"/>
</dbReference>
<dbReference type="AlphaFoldDB" id="B3RTA6"/>
<dbReference type="STRING" id="10228.B3RTA6"/>
<dbReference type="InParanoid" id="B3RTA6"/>
<dbReference type="Proteomes" id="UP000009022">
    <property type="component" value="Unassembled WGS sequence"/>
</dbReference>
<dbReference type="RefSeq" id="XP_002111190.1">
    <property type="nucleotide sequence ID" value="XM_002111154.1"/>
</dbReference>
<organism evidence="11 12">
    <name type="scientific">Trichoplax adhaerens</name>
    <name type="common">Trichoplax reptans</name>
    <dbReference type="NCBI Taxonomy" id="10228"/>
    <lineage>
        <taxon>Eukaryota</taxon>
        <taxon>Metazoa</taxon>
        <taxon>Placozoa</taxon>
        <taxon>Uniplacotomia</taxon>
        <taxon>Trichoplacea</taxon>
        <taxon>Trichoplacidae</taxon>
        <taxon>Trichoplax</taxon>
    </lineage>
</organism>
<dbReference type="InterPro" id="IPR008271">
    <property type="entry name" value="Ser/Thr_kinase_AS"/>
</dbReference>
<evidence type="ECO:0000313" key="11">
    <source>
        <dbReference type="EMBL" id="EDV27194.1"/>
    </source>
</evidence>
<dbReference type="PANTHER" id="PTHR22974:SF23">
    <property type="entry name" value="TOUSLED-LIKE KINASE, ISOFORM G"/>
    <property type="match status" value="1"/>
</dbReference>
<dbReference type="InterPro" id="IPR011009">
    <property type="entry name" value="Kinase-like_dom_sf"/>
</dbReference>
<comment type="similarity">
    <text evidence="7">Belongs to the protein kinase superfamily.</text>
</comment>
<sequence>MYYIRIYVQAQSEKTAARKLLQENNLRLGHFTTSRHGANFVETWVDGMAFSELNREKEEINRLKEEFEKHKKQLLKRKPQVSTAKTKGGKTSNSSEHDHLTTDEFYEMEEILKLRAAAIRKREADVLAELEKLERERTLHIRELKRIHNEDQSRFKDYPILSERYLLLHLIGKGGFSEVHKAMDLRELRHVACKIHQLNRDWKEDKKANYIKHALREYNIHKKLDHIRIIKLYDVFEIDENSFCTVLEYNNGTDLDIHLKQSKYLPEREARSIVIQVVSALRYLNEIKPPIIHYDLKPGNILLGSGVYSGEVKITDFGLSKIMEDSDDSNSDGLELTSQGAGTYWYLPPECFMIGRAPPKISSKVDVWSVGVLLYQCLYGRKPFGHDMSQSAILEQKTILKAVTVDFPSKPAVSSEAKNFVRRCLQYRKEDRPDVLSLCDDPYLRPKKLVNQSSSNVSSISSNSLP</sequence>
<keyword evidence="4" id="KW-0418">Kinase</keyword>